<feature type="domain" description="Polysaccharide pyruvyl transferase" evidence="1">
    <location>
        <begin position="104"/>
        <end position="215"/>
    </location>
</feature>
<name>A0A967B217_9MICO</name>
<dbReference type="Proteomes" id="UP000744769">
    <property type="component" value="Unassembled WGS sequence"/>
</dbReference>
<dbReference type="RefSeq" id="WP_166197227.1">
    <property type="nucleotide sequence ID" value="NZ_JAAOIV010000009.1"/>
</dbReference>
<dbReference type="GO" id="GO:0016740">
    <property type="term" value="F:transferase activity"/>
    <property type="evidence" value="ECO:0007669"/>
    <property type="project" value="UniProtKB-KW"/>
</dbReference>
<dbReference type="InterPro" id="IPR007345">
    <property type="entry name" value="Polysacch_pyruvyl_Trfase"/>
</dbReference>
<dbReference type="AlphaFoldDB" id="A0A967B217"/>
<evidence type="ECO:0000259" key="1">
    <source>
        <dbReference type="Pfam" id="PF04230"/>
    </source>
</evidence>
<comment type="caution">
    <text evidence="2">The sequence shown here is derived from an EMBL/GenBank/DDBJ whole genome shotgun (WGS) entry which is preliminary data.</text>
</comment>
<sequence length="294" mass="31722">MSLKSQVRRWGPPTGVWRTGAVRLGSAAVPAARGNFGDQLAPIVVSTIFGVQVKAASLANCDLMAQGSLLEWLQEERNPLRPHVWGTGFIEDGGAWSGAPLRVHAVRGQLSRERLAAGRAAKVALGDPGILLDLVYPDLLSIPKRYDVSVVPHFVDFDDADLRAALRRHPQVHVVDVMAPARQVAAEIAASRLVLSSSLHGLIAAEAFGVPGHWMPISGRVTGGGYKYADYYSAFGVEVAPLALDEGLARACAGRLRSEPLPRWQERRRELLAAVPLRPTQATRRRWAGVTTSA</sequence>
<proteinExistence type="predicted"/>
<accession>A0A967B217</accession>
<gene>
    <name evidence="2" type="ORF">G9U51_12280</name>
</gene>
<dbReference type="EMBL" id="JAAOIV010000009">
    <property type="protein sequence ID" value="NHN56557.1"/>
    <property type="molecule type" value="Genomic_DNA"/>
</dbReference>
<reference evidence="2" key="1">
    <citation type="submission" date="2020-03" db="EMBL/GenBank/DDBJ databases">
        <title>Draft sequencing of Calidifontibacter sp. DB0510.</title>
        <authorList>
            <person name="Kim D.-U."/>
        </authorList>
    </citation>
    <scope>NUCLEOTIDE SEQUENCE</scope>
    <source>
        <strain evidence="2">DB0510</strain>
    </source>
</reference>
<dbReference type="Pfam" id="PF04230">
    <property type="entry name" value="PS_pyruv_trans"/>
    <property type="match status" value="1"/>
</dbReference>
<keyword evidence="2" id="KW-0808">Transferase</keyword>
<evidence type="ECO:0000313" key="3">
    <source>
        <dbReference type="Proteomes" id="UP000744769"/>
    </source>
</evidence>
<protein>
    <submittedName>
        <fullName evidence="2">Polysaccharide pyruvyl transferase family protein</fullName>
    </submittedName>
</protein>
<organism evidence="2 3">
    <name type="scientific">Metallococcus carri</name>
    <dbReference type="NCBI Taxonomy" id="1656884"/>
    <lineage>
        <taxon>Bacteria</taxon>
        <taxon>Bacillati</taxon>
        <taxon>Actinomycetota</taxon>
        <taxon>Actinomycetes</taxon>
        <taxon>Micrococcales</taxon>
        <taxon>Dermacoccaceae</taxon>
        <taxon>Metallococcus</taxon>
    </lineage>
</organism>
<keyword evidence="3" id="KW-1185">Reference proteome</keyword>
<evidence type="ECO:0000313" key="2">
    <source>
        <dbReference type="EMBL" id="NHN56557.1"/>
    </source>
</evidence>